<feature type="modified residue" description="S-(dipyrrolylmethanemethyl)cysteine" evidence="6">
    <location>
        <position position="293"/>
    </location>
</feature>
<evidence type="ECO:0000256" key="5">
    <source>
        <dbReference type="ARBA" id="ARBA00048169"/>
    </source>
</evidence>
<dbReference type="SUPFAM" id="SSF54782">
    <property type="entry name" value="Porphobilinogen deaminase (hydroxymethylbilane synthase), C-terminal domain"/>
    <property type="match status" value="1"/>
</dbReference>
<proteinExistence type="inferred from homology"/>
<dbReference type="Gene3D" id="3.40.190.10">
    <property type="entry name" value="Periplasmic binding protein-like II"/>
    <property type="match status" value="2"/>
</dbReference>
<evidence type="ECO:0000256" key="3">
    <source>
        <dbReference type="ARBA" id="ARBA00022679"/>
    </source>
</evidence>
<dbReference type="InterPro" id="IPR000860">
    <property type="entry name" value="HemC"/>
</dbReference>
<dbReference type="PRINTS" id="PR00151">
    <property type="entry name" value="PORPHBDMNASE"/>
</dbReference>
<comment type="miscellaneous">
    <text evidence="6">The porphobilinogen subunits are added to the dipyrromethane group.</text>
</comment>
<dbReference type="AlphaFoldDB" id="A0A9D1W4P4"/>
<name>A0A9D1W4P4_9FIRM</name>
<dbReference type="EMBL" id="DXEU01000056">
    <property type="protein sequence ID" value="HIX51782.1"/>
    <property type="molecule type" value="Genomic_DNA"/>
</dbReference>
<comment type="subunit">
    <text evidence="6">Monomer.</text>
</comment>
<evidence type="ECO:0000256" key="2">
    <source>
        <dbReference type="ARBA" id="ARBA00005638"/>
    </source>
</evidence>
<reference evidence="9" key="2">
    <citation type="submission" date="2021-04" db="EMBL/GenBank/DDBJ databases">
        <authorList>
            <person name="Gilroy R."/>
        </authorList>
    </citation>
    <scope>NUCLEOTIDE SEQUENCE</scope>
    <source>
        <strain evidence="9">ChiGjej4B4-12881</strain>
    </source>
</reference>
<evidence type="ECO:0000259" key="7">
    <source>
        <dbReference type="Pfam" id="PF01379"/>
    </source>
</evidence>
<dbReference type="GO" id="GO:0004418">
    <property type="term" value="F:hydroxymethylbilane synthase activity"/>
    <property type="evidence" value="ECO:0007669"/>
    <property type="project" value="UniProtKB-UniRule"/>
</dbReference>
<dbReference type="NCBIfam" id="TIGR00212">
    <property type="entry name" value="hemC"/>
    <property type="match status" value="1"/>
</dbReference>
<dbReference type="Pfam" id="PF03900">
    <property type="entry name" value="Porphobil_deamC"/>
    <property type="match status" value="1"/>
</dbReference>
<organism evidence="9 10">
    <name type="scientific">Candidatus Lachnoclostridium stercoripullorum</name>
    <dbReference type="NCBI Taxonomy" id="2838635"/>
    <lineage>
        <taxon>Bacteria</taxon>
        <taxon>Bacillati</taxon>
        <taxon>Bacillota</taxon>
        <taxon>Clostridia</taxon>
        <taxon>Lachnospirales</taxon>
        <taxon>Lachnospiraceae</taxon>
    </lineage>
</organism>
<reference evidence="9" key="1">
    <citation type="journal article" date="2021" name="PeerJ">
        <title>Extensive microbial diversity within the chicken gut microbiome revealed by metagenomics and culture.</title>
        <authorList>
            <person name="Gilroy R."/>
            <person name="Ravi A."/>
            <person name="Getino M."/>
            <person name="Pursley I."/>
            <person name="Horton D.L."/>
            <person name="Alikhan N.F."/>
            <person name="Baker D."/>
            <person name="Gharbi K."/>
            <person name="Hall N."/>
            <person name="Watson M."/>
            <person name="Adriaenssens E.M."/>
            <person name="Foster-Nyarko E."/>
            <person name="Jarju S."/>
            <person name="Secka A."/>
            <person name="Antonio M."/>
            <person name="Oren A."/>
            <person name="Chaudhuri R.R."/>
            <person name="La Ragione R."/>
            <person name="Hildebrand F."/>
            <person name="Pallen M.J."/>
        </authorList>
    </citation>
    <scope>NUCLEOTIDE SEQUENCE</scope>
    <source>
        <strain evidence="9">ChiGjej4B4-12881</strain>
    </source>
</reference>
<evidence type="ECO:0000256" key="4">
    <source>
        <dbReference type="ARBA" id="ARBA00023244"/>
    </source>
</evidence>
<comment type="caution">
    <text evidence="9">The sequence shown here is derived from an EMBL/GenBank/DDBJ whole genome shotgun (WGS) entry which is preliminary data.</text>
</comment>
<accession>A0A9D1W4P4</accession>
<comment type="cofactor">
    <cofactor evidence="6">
        <name>dipyrromethane</name>
        <dbReference type="ChEBI" id="CHEBI:60342"/>
    </cofactor>
    <text evidence="6">Binds 1 dipyrromethane group covalently.</text>
</comment>
<keyword evidence="4 6" id="KW-0627">Porphyrin biosynthesis</keyword>
<evidence type="ECO:0000256" key="6">
    <source>
        <dbReference type="HAMAP-Rule" id="MF_00260"/>
    </source>
</evidence>
<dbReference type="InterPro" id="IPR022417">
    <property type="entry name" value="Porphobilin_deaminase_N"/>
</dbReference>
<dbReference type="InterPro" id="IPR022418">
    <property type="entry name" value="Porphobilinogen_deaminase_C"/>
</dbReference>
<feature type="domain" description="Porphobilinogen deaminase N-terminal" evidence="7">
    <location>
        <begin position="46"/>
        <end position="263"/>
    </location>
</feature>
<evidence type="ECO:0000259" key="8">
    <source>
        <dbReference type="Pfam" id="PF03900"/>
    </source>
</evidence>
<dbReference type="CDD" id="cd13647">
    <property type="entry name" value="PBP2_PBGD_2"/>
    <property type="match status" value="1"/>
</dbReference>
<keyword evidence="3 6" id="KW-0808">Transferase</keyword>
<dbReference type="Pfam" id="PF01379">
    <property type="entry name" value="Porphobil_deam"/>
    <property type="match status" value="1"/>
</dbReference>
<gene>
    <name evidence="6 9" type="primary">hemC</name>
    <name evidence="9" type="ORF">IAA28_03120</name>
</gene>
<dbReference type="Proteomes" id="UP000886780">
    <property type="component" value="Unassembled WGS sequence"/>
</dbReference>
<dbReference type="PANTHER" id="PTHR11557">
    <property type="entry name" value="PORPHOBILINOGEN DEAMINASE"/>
    <property type="match status" value="1"/>
</dbReference>
<evidence type="ECO:0000256" key="1">
    <source>
        <dbReference type="ARBA" id="ARBA00002869"/>
    </source>
</evidence>
<comment type="similarity">
    <text evidence="2 6">Belongs to the HMBS family.</text>
</comment>
<dbReference type="EC" id="2.5.1.61" evidence="6"/>
<sequence>MVDAGIAGGCFLSREEAQGLIHRKKREYQENREEQGTWENQEKRQVRIGTRKSELAVVQTRLAAAALEEKNPWVRTELVTRETLGDQILNKPLLEFGGKGVFVSEFEEAMKAGTVDLAVHSAKDMPMELEAGLTIAAVLEREDPRDVIVTCRGTVLEGKKEIVVGTSSPRRAVQIEALGPEFWPGAKVSCQMLRGNVNTRLRKLEEGGYDAIILAAAGLKRLGFLDGRMDGRFAFQFLDCETFIPAGGQGILTVEGRADDEALLKACRAVEDPDARICLETERKVLRLLNAGCHEPIGVYCRPAGEGQLELSGICGRQGAVRRVRLTGGREQAEEMAVRAAAVLEGREGEQHGEK</sequence>
<comment type="function">
    <text evidence="1 6">Tetrapolymerization of the monopyrrole PBG into the hydroxymethylbilane pre-uroporphyrinogen in several discrete steps.</text>
</comment>
<dbReference type="PIRSF" id="PIRSF001438">
    <property type="entry name" value="4pyrrol_synth_OHMeBilane_synth"/>
    <property type="match status" value="1"/>
</dbReference>
<protein>
    <recommendedName>
        <fullName evidence="6">Porphobilinogen deaminase</fullName>
        <shortName evidence="6">PBG</shortName>
        <ecNumber evidence="6">2.5.1.61</ecNumber>
    </recommendedName>
    <alternativeName>
        <fullName evidence="6">Hydroxymethylbilane synthase</fullName>
        <shortName evidence="6">HMBS</shortName>
    </alternativeName>
    <alternativeName>
        <fullName evidence="6">Pre-uroporphyrinogen synthase</fullName>
    </alternativeName>
</protein>
<comment type="catalytic activity">
    <reaction evidence="5 6">
        <text>4 porphobilinogen + H2O = hydroxymethylbilane + 4 NH4(+)</text>
        <dbReference type="Rhea" id="RHEA:13185"/>
        <dbReference type="ChEBI" id="CHEBI:15377"/>
        <dbReference type="ChEBI" id="CHEBI:28938"/>
        <dbReference type="ChEBI" id="CHEBI:57845"/>
        <dbReference type="ChEBI" id="CHEBI:58126"/>
        <dbReference type="EC" id="2.5.1.61"/>
    </reaction>
</comment>
<dbReference type="SUPFAM" id="SSF53850">
    <property type="entry name" value="Periplasmic binding protein-like II"/>
    <property type="match status" value="1"/>
</dbReference>
<dbReference type="Gene3D" id="3.30.160.40">
    <property type="entry name" value="Porphobilinogen deaminase, C-terminal domain"/>
    <property type="match status" value="1"/>
</dbReference>
<feature type="domain" description="Porphobilinogen deaminase C-terminal" evidence="8">
    <location>
        <begin position="277"/>
        <end position="344"/>
    </location>
</feature>
<dbReference type="GO" id="GO:0005737">
    <property type="term" value="C:cytoplasm"/>
    <property type="evidence" value="ECO:0007669"/>
    <property type="project" value="UniProtKB-UniRule"/>
</dbReference>
<dbReference type="InterPro" id="IPR036803">
    <property type="entry name" value="Porphobilinogen_deaminase_C_sf"/>
</dbReference>
<dbReference type="GO" id="GO:0006782">
    <property type="term" value="P:protoporphyrinogen IX biosynthetic process"/>
    <property type="evidence" value="ECO:0007669"/>
    <property type="project" value="UniProtKB-UniRule"/>
</dbReference>
<dbReference type="HAMAP" id="MF_00260">
    <property type="entry name" value="Porphobil_deam"/>
    <property type="match status" value="1"/>
</dbReference>
<dbReference type="PANTHER" id="PTHR11557:SF0">
    <property type="entry name" value="PORPHOBILINOGEN DEAMINASE"/>
    <property type="match status" value="1"/>
</dbReference>
<evidence type="ECO:0000313" key="10">
    <source>
        <dbReference type="Proteomes" id="UP000886780"/>
    </source>
</evidence>
<evidence type="ECO:0000313" key="9">
    <source>
        <dbReference type="EMBL" id="HIX51782.1"/>
    </source>
</evidence>